<dbReference type="RefSeq" id="WP_106670554.1">
    <property type="nucleotide sequence ID" value="NZ_BMFE01000003.1"/>
</dbReference>
<accession>A0A2T1KGR1</accession>
<comment type="caution">
    <text evidence="2">The sequence shown here is derived from an EMBL/GenBank/DDBJ whole genome shotgun (WGS) entry which is preliminary data.</text>
</comment>
<evidence type="ECO:0000313" key="2">
    <source>
        <dbReference type="EMBL" id="PSF09314.1"/>
    </source>
</evidence>
<name>A0A2T1KGR1_9GAMM</name>
<dbReference type="InterPro" id="IPR006016">
    <property type="entry name" value="UspA"/>
</dbReference>
<reference evidence="2 3" key="1">
    <citation type="submission" date="2018-03" db="EMBL/GenBank/DDBJ databases">
        <title>Marinobacter brunus sp. nov., a marine bacterium of Gamma-proteobacteria isolated from the surface seawater of the South China Sea.</title>
        <authorList>
            <person name="Cheng H."/>
            <person name="Wu Y.-H."/>
            <person name="Xamxidin M."/>
            <person name="Xu X.-W."/>
        </authorList>
    </citation>
    <scope>NUCLEOTIDE SEQUENCE [LARGE SCALE GENOMIC DNA]</scope>
    <source>
        <strain evidence="2 3">JCM 30472</strain>
    </source>
</reference>
<feature type="domain" description="UspA" evidence="1">
    <location>
        <begin position="19"/>
        <end position="166"/>
    </location>
</feature>
<evidence type="ECO:0000313" key="3">
    <source>
        <dbReference type="Proteomes" id="UP000238385"/>
    </source>
</evidence>
<dbReference type="OrthoDB" id="6361295at2"/>
<dbReference type="SUPFAM" id="SSF52402">
    <property type="entry name" value="Adenine nucleotide alpha hydrolases-like"/>
    <property type="match status" value="1"/>
</dbReference>
<proteinExistence type="predicted"/>
<dbReference type="EMBL" id="PXNN01000006">
    <property type="protein sequence ID" value="PSF09314.1"/>
    <property type="molecule type" value="Genomic_DNA"/>
</dbReference>
<dbReference type="Gene3D" id="3.40.50.12370">
    <property type="match status" value="1"/>
</dbReference>
<keyword evidence="3" id="KW-1185">Reference proteome</keyword>
<dbReference type="AlphaFoldDB" id="A0A2T1KGR1"/>
<organism evidence="2 3">
    <name type="scientific">Marinobacter halophilus</name>
    <dbReference type="NCBI Taxonomy" id="1323740"/>
    <lineage>
        <taxon>Bacteria</taxon>
        <taxon>Pseudomonadati</taxon>
        <taxon>Pseudomonadota</taxon>
        <taxon>Gammaproteobacteria</taxon>
        <taxon>Pseudomonadales</taxon>
        <taxon>Marinobacteraceae</taxon>
        <taxon>Marinobacter</taxon>
    </lineage>
</organism>
<sequence length="291" mass="30694">MATATLTADGQQPVKGSGRVLILLDGSGPSLAALQAAAEIAVTRNAEVLGIFVEEVNLLRSAGYGFAREVGGSSGLVRPLQIDVLESRTRMLAEQARCSLEQVMTSHGLVQALKLCRGRVVEEVLNLVGPEDLVVMGRVGWSGIPGARLGSTARVLVRQAPGDVLLWSEPHPRRQNRVVILLNHDQGANHRAVQVGAALARNNHQPLTVLIRADASGDQAVTGGLLAYLQGEGVGAAKVRWLPMGSAESVVRVIREEGATQLVVSRQSSLLAEQGADVLLIETNLPVTVTS</sequence>
<dbReference type="CDD" id="cd00293">
    <property type="entry name" value="USP-like"/>
    <property type="match status" value="1"/>
</dbReference>
<dbReference type="Proteomes" id="UP000238385">
    <property type="component" value="Unassembled WGS sequence"/>
</dbReference>
<gene>
    <name evidence="2" type="ORF">C7H08_04375</name>
</gene>
<dbReference type="Pfam" id="PF00582">
    <property type="entry name" value="Usp"/>
    <property type="match status" value="1"/>
</dbReference>
<protein>
    <submittedName>
        <fullName evidence="2">Universal stress protein</fullName>
    </submittedName>
</protein>
<evidence type="ECO:0000259" key="1">
    <source>
        <dbReference type="Pfam" id="PF00582"/>
    </source>
</evidence>